<feature type="coiled-coil region" evidence="6">
    <location>
        <begin position="451"/>
        <end position="497"/>
    </location>
</feature>
<sequence>MNKVVWKDNLREIKHSLPRFLSIFAIITLGVAFFVGIRATGPSMLDTTRIYYETYHLPDGHIFSTMGLEDEDIAILNQQEGIQVLPMQTVQATIQPSNEIGKIYTFNGDESTNFFKVVEGRLPTSENEIALDAKYLSYLNENLEQPINIGAIVTLEVEEESPTTSATTDQASDSQLQGPHLLKTEFEVVGFVDSPIYFERISRGQGNNNVYGVVIDSVIAGDLYSEAFYWVDAARELEAYTDEYDQTVGAVHENLVVAYDNRPEVRIGRMQDEFDEGIAAGQREIDEGYQLLNQGSQSLTDAEKKLDDGWQQYYAGLDELASGEASFREGLLAYQEGVDAYQTGLAELESAEALLVENEASYEAGLAEYQNGLQAYYDGIALGEQELLSNQALLNQTQAQLEAGYQDLVAGQEALDLGRQQLISGRQQFINEIVTAVSNGEMTSQELVQAINEQRSQIQVAQTALQNQINQLNPQENQLLIEQLEQAQTELNNLDQFIGQSEGVLNQLVKGEISLEQAQSQVLADNQALNDLLLELGIPVDASLTDVIGEMNAQRDSLLAEIENIEYQINQLPEEIQGLEAEVFTLEEEIKGLEQTVADNQVAVSDQLQVVNQAATNLAQQQQLLSEQQTELNQQEAYLAQLKAEREALLVDPESNQAQINVLDQQIAQTEQPVAELQARVSSQTNITNQAESTYNQNVAELERLEAELSANQTELDNLQTQLSQKQLQLEQLRQVETNLDYDVLQEQMDALRAQEAALNEDINLLNEAIEQLNQAETEINQGQTELDQGWASYYSGLSQYQAGQAALDLGWSVFETERAQGLQALNEAADQLASGRQQLDEGWAAYYAGQAELEVGYEELLAARDEIITGYQALTDGRYQAMDGRTALEIGQENLRASQLAFNQEANDAVVELRNGQSDLNDAKLAFDDINEPIYFVNQRDGFDAYSSVYENAQQLNVISNIFPVFFFGIAVLVTFTTIKRMASEQRNYMGTMKQMGYPNHVILSKFVTYAGIASILGVIVGIVLGYLIFPPVIINAYNSLFYFDTLVVKNSWTTNLFVTIIGLGCAILPAIITPHRILKTQAANLLQPEPPKAGKKTIIERFTFLWRRLGYKQQMTIRNLLRYKGRNSMTLVGVAGCTMLIVTGFGISTTISTIVTNQFNELHQYDSLVMLNEDLEDNEQTSLEDTISQYDEIDAYTKTMTVNFDTDMGGASQSVTVVVPLDDQFSEIMTIRERDAQVAFDLAQDGPIITERLSEYFELAAGDPLKLLDSDQQPYTLTVGGIAENYVGHYLYLSAEDYQQIFKQAPYVNSYYISYDQKDDSEWIEEELADNEFVLATINVDTISRTASDAMASLDLITIVLIISAAGLAFVVLYNLTNINVAERMRELSTIKVLGFYNHEVTMYIASEVLVLTFLGSLIGLVLGTLLNHYILKTMQLNNLLFNPTISLTDYLLSVIITFVFAIIVMISMHFKLKKIDMVEALKAVE</sequence>
<comment type="subcellular location">
    <subcellularLocation>
        <location evidence="1">Cell membrane</location>
        <topology evidence="1">Multi-pass membrane protein</topology>
    </subcellularLocation>
</comment>
<accession>A0ABY5P4Z8</accession>
<dbReference type="InterPro" id="IPR003838">
    <property type="entry name" value="ABC3_permease_C"/>
</dbReference>
<feature type="domain" description="ABC3 transporter permease C-terminal" evidence="8">
    <location>
        <begin position="962"/>
        <end position="1074"/>
    </location>
</feature>
<feature type="coiled-coil region" evidence="6">
    <location>
        <begin position="548"/>
        <end position="652"/>
    </location>
</feature>
<protein>
    <submittedName>
        <fullName evidence="9">FtsX-like permease family protein</fullName>
    </submittedName>
</protein>
<dbReference type="PANTHER" id="PTHR30287:SF1">
    <property type="entry name" value="INNER MEMBRANE PROTEIN"/>
    <property type="match status" value="1"/>
</dbReference>
<feature type="transmembrane region" description="Helical" evidence="7">
    <location>
        <begin position="1453"/>
        <end position="1473"/>
    </location>
</feature>
<dbReference type="PANTHER" id="PTHR30287">
    <property type="entry name" value="MEMBRANE COMPONENT OF PREDICTED ABC SUPERFAMILY METABOLITE UPTAKE TRANSPORTER"/>
    <property type="match status" value="1"/>
</dbReference>
<keyword evidence="6" id="KW-0175">Coiled coil</keyword>
<dbReference type="InterPro" id="IPR038766">
    <property type="entry name" value="Membrane_comp_ABC_pdt"/>
</dbReference>
<keyword evidence="3 7" id="KW-0812">Transmembrane</keyword>
<keyword evidence="10" id="KW-1185">Reference proteome</keyword>
<dbReference type="Gene3D" id="1.10.287.1490">
    <property type="match status" value="1"/>
</dbReference>
<feature type="transmembrane region" description="Helical" evidence="7">
    <location>
        <begin position="1054"/>
        <end position="1074"/>
    </location>
</feature>
<evidence type="ECO:0000313" key="9">
    <source>
        <dbReference type="EMBL" id="UUX33818.1"/>
    </source>
</evidence>
<name>A0ABY5P4Z8_9LACT</name>
<evidence type="ECO:0000256" key="6">
    <source>
        <dbReference type="SAM" id="Coils"/>
    </source>
</evidence>
<feature type="transmembrane region" description="Helical" evidence="7">
    <location>
        <begin position="1005"/>
        <end position="1031"/>
    </location>
</feature>
<feature type="transmembrane region" description="Helical" evidence="7">
    <location>
        <begin position="1358"/>
        <end position="1378"/>
    </location>
</feature>
<feature type="transmembrane region" description="Helical" evidence="7">
    <location>
        <begin position="1130"/>
        <end position="1149"/>
    </location>
</feature>
<feature type="transmembrane region" description="Helical" evidence="7">
    <location>
        <begin position="20"/>
        <end position="39"/>
    </location>
</feature>
<keyword evidence="4 7" id="KW-1133">Transmembrane helix</keyword>
<proteinExistence type="predicted"/>
<evidence type="ECO:0000256" key="5">
    <source>
        <dbReference type="ARBA" id="ARBA00023136"/>
    </source>
</evidence>
<keyword evidence="5 7" id="KW-0472">Membrane</keyword>
<dbReference type="Proteomes" id="UP001315967">
    <property type="component" value="Chromosome"/>
</dbReference>
<feature type="domain" description="ABC3 transporter permease C-terminal" evidence="8">
    <location>
        <begin position="1362"/>
        <end position="1478"/>
    </location>
</feature>
<evidence type="ECO:0000313" key="10">
    <source>
        <dbReference type="Proteomes" id="UP001315967"/>
    </source>
</evidence>
<evidence type="ECO:0000256" key="3">
    <source>
        <dbReference type="ARBA" id="ARBA00022692"/>
    </source>
</evidence>
<feature type="transmembrane region" description="Helical" evidence="7">
    <location>
        <begin position="1411"/>
        <end position="1433"/>
    </location>
</feature>
<gene>
    <name evidence="9" type="ORF">NRE15_13155</name>
</gene>
<feature type="coiled-coil region" evidence="6">
    <location>
        <begin position="688"/>
        <end position="786"/>
    </location>
</feature>
<reference evidence="9 10" key="1">
    <citation type="submission" date="2022-08" db="EMBL/GenBank/DDBJ databases">
        <title>Aerococcaceae sp. nov isolated from spoiled eye mask.</title>
        <authorList>
            <person name="Zhou G."/>
            <person name="Xie X.-B."/>
            <person name="Shi Q.-S."/>
            <person name="Wang Y.-S."/>
            <person name="Wen X."/>
            <person name="Peng H."/>
            <person name="Yang X.-J."/>
            <person name="Tao H.-B."/>
            <person name="Huang X.-M."/>
        </authorList>
    </citation>
    <scope>NUCLEOTIDE SEQUENCE [LARGE SCALE GENOMIC DNA]</scope>
    <source>
        <strain evidence="10">DM20194951</strain>
    </source>
</reference>
<feature type="transmembrane region" description="Helical" evidence="7">
    <location>
        <begin position="963"/>
        <end position="984"/>
    </location>
</feature>
<evidence type="ECO:0000256" key="1">
    <source>
        <dbReference type="ARBA" id="ARBA00004651"/>
    </source>
</evidence>
<evidence type="ECO:0000256" key="2">
    <source>
        <dbReference type="ARBA" id="ARBA00022475"/>
    </source>
</evidence>
<keyword evidence="2" id="KW-1003">Cell membrane</keyword>
<evidence type="ECO:0000256" key="7">
    <source>
        <dbReference type="SAM" id="Phobius"/>
    </source>
</evidence>
<dbReference type="RefSeq" id="WP_313793320.1">
    <property type="nucleotide sequence ID" value="NZ_CP102453.1"/>
</dbReference>
<organism evidence="9 10">
    <name type="scientific">Fundicoccus culcitae</name>
    <dbReference type="NCBI Taxonomy" id="2969821"/>
    <lineage>
        <taxon>Bacteria</taxon>
        <taxon>Bacillati</taxon>
        <taxon>Bacillota</taxon>
        <taxon>Bacilli</taxon>
        <taxon>Lactobacillales</taxon>
        <taxon>Aerococcaceae</taxon>
        <taxon>Fundicoccus</taxon>
    </lineage>
</organism>
<dbReference type="Pfam" id="PF02687">
    <property type="entry name" value="FtsX"/>
    <property type="match status" value="2"/>
</dbReference>
<evidence type="ECO:0000259" key="8">
    <source>
        <dbReference type="Pfam" id="PF02687"/>
    </source>
</evidence>
<dbReference type="EMBL" id="CP102453">
    <property type="protein sequence ID" value="UUX33818.1"/>
    <property type="molecule type" value="Genomic_DNA"/>
</dbReference>
<evidence type="ECO:0000256" key="4">
    <source>
        <dbReference type="ARBA" id="ARBA00022989"/>
    </source>
</evidence>